<name>A0A4S4AUH7_9RHOO</name>
<dbReference type="GO" id="GO:0003824">
    <property type="term" value="F:catalytic activity"/>
    <property type="evidence" value="ECO:0007669"/>
    <property type="project" value="UniProtKB-ARBA"/>
</dbReference>
<dbReference type="InterPro" id="IPR025157">
    <property type="entry name" value="Hemagglutinin_rpt"/>
</dbReference>
<organism evidence="3 4">
    <name type="scientific">Pseudothauera rhizosphaerae</name>
    <dbReference type="NCBI Taxonomy" id="2565932"/>
    <lineage>
        <taxon>Bacteria</taxon>
        <taxon>Pseudomonadati</taxon>
        <taxon>Pseudomonadota</taxon>
        <taxon>Betaproteobacteria</taxon>
        <taxon>Rhodocyclales</taxon>
        <taxon>Zoogloeaceae</taxon>
        <taxon>Pseudothauera</taxon>
    </lineage>
</organism>
<keyword evidence="4" id="KW-1185">Reference proteome</keyword>
<feature type="transmembrane region" description="Helical" evidence="1">
    <location>
        <begin position="642"/>
        <end position="663"/>
    </location>
</feature>
<dbReference type="AlphaFoldDB" id="A0A4S4AUH7"/>
<feature type="domain" description="DUF637" evidence="2">
    <location>
        <begin position="700"/>
        <end position="763"/>
    </location>
</feature>
<dbReference type="Pfam" id="PF13332">
    <property type="entry name" value="Fil_haemagg_2"/>
    <property type="match status" value="2"/>
</dbReference>
<evidence type="ECO:0000259" key="2">
    <source>
        <dbReference type="Pfam" id="PF04830"/>
    </source>
</evidence>
<accession>A0A4S4AUH7</accession>
<dbReference type="OrthoDB" id="5666689at2"/>
<keyword evidence="1" id="KW-0812">Transmembrane</keyword>
<reference evidence="3 4" key="1">
    <citation type="submission" date="2019-04" db="EMBL/GenBank/DDBJ databases">
        <title>Azoarcus rhizosphaerae sp. nov. isolated from rhizosphere of Ficus religiosa.</title>
        <authorList>
            <person name="Lin S.-Y."/>
            <person name="Hameed A."/>
            <person name="Hsu Y.-H."/>
            <person name="Young C.-C."/>
        </authorList>
    </citation>
    <scope>NUCLEOTIDE SEQUENCE [LARGE SCALE GENOMIC DNA]</scope>
    <source>
        <strain evidence="3 4">CC-YHH848</strain>
    </source>
</reference>
<protein>
    <recommendedName>
        <fullName evidence="2">DUF637 domain-containing protein</fullName>
    </recommendedName>
</protein>
<evidence type="ECO:0000256" key="1">
    <source>
        <dbReference type="SAM" id="Phobius"/>
    </source>
</evidence>
<keyword evidence="1" id="KW-1133">Transmembrane helix</keyword>
<evidence type="ECO:0000313" key="4">
    <source>
        <dbReference type="Proteomes" id="UP000307956"/>
    </source>
</evidence>
<dbReference type="Pfam" id="PF04830">
    <property type="entry name" value="DUF637"/>
    <property type="match status" value="1"/>
</dbReference>
<keyword evidence="1" id="KW-0472">Membrane</keyword>
<evidence type="ECO:0000313" key="3">
    <source>
        <dbReference type="EMBL" id="THF63548.1"/>
    </source>
</evidence>
<dbReference type="InterPro" id="IPR006915">
    <property type="entry name" value="DUF637_hemagglutn_put"/>
</dbReference>
<dbReference type="EMBL" id="SSOD01000003">
    <property type="protein sequence ID" value="THF63548.1"/>
    <property type="molecule type" value="Genomic_DNA"/>
</dbReference>
<dbReference type="Proteomes" id="UP000307956">
    <property type="component" value="Unassembled WGS sequence"/>
</dbReference>
<sequence>MATFADLSQQAVNPLTLPGFSLPSGQNGLFLLTEGPSPGPLIKANPVLTELANFLGSDYLLNLLGEDGDTTWRRLGDGLYEQRLIREAVVARTGQRFLAGLTSDEALYRYLMDNAIASKEALDLSVGVGLTAEQVAALTHDIVWLEAMEVNGEEVLVPVLYLAQAEGRLAPTGALIQGRDVDLISGGTLANRGTLRATEDLSATAGLVVNGGLMEAGGRLSVLAADSVINTRGGLLTGRDVDVTALSGDLINERTVTAFTAQASGLTFTHSLVDAAARIEAAGDLALSAGRDLYNVGSVLDAGGAMDLSAGRHLVIAAAEDRQSSVARTPRTRRTSEHVTQLGAEVSAGGSLAMVAGGDLAVIASQVKAGEDALLLAGGDVTLAAAADVSHTDYRYKGSSKKIHRETLSVRQQQTEVQAGGNLTVAAGQDLTVVASAAQAGEEAYLYAGGELALLAAANQDYTLYDKKKKGSFGSKKTRRDEVTTVTQVGSQVSAGTDLTLESGGDQTYQVAKLASLGDLTLDSGGEIAFEGVKDLKQESHEKSSSSWAWTSAKGKGKTDETLRQSELVAGGELAIRAAGRISIDVKEVNAQTVTQTIDALVQAEPQLAWLKEMEARGDVDWQRVKEVHDSFKYSHSGMGPGLMLVVAIVAAVVVGPYVSAWLGSGATAGSAMAAAVPATAATATTAAVAAVPAGWANVALTAAATSAASNVAINTINNGGDIGKALEQSFSDDALKSYASAAAIAGLGAYTDMWGRTTTENGNTILTDLPERAKAYALNTAAKGILTGADSPEDWATVAGIGLAGEAYQYWVGSEADIRPGVDRPDGPEFTQIPEEGFYRVPKVVVDGVEMAGKNIGLNRVCTSLLAICHGTPISNALNAVPGFNSFATLHDTWMNWLDVNKMTNMITNIGTMPPAIMLNYGSFASQYYWLKPVVDQSRGNDR</sequence>
<proteinExistence type="predicted"/>
<gene>
    <name evidence="3" type="ORF">E6O51_04930</name>
</gene>
<comment type="caution">
    <text evidence="3">The sequence shown here is derived from an EMBL/GenBank/DDBJ whole genome shotgun (WGS) entry which is preliminary data.</text>
</comment>